<organism evidence="1 2">
    <name type="scientific">Blattamonas nauphoetae</name>
    <dbReference type="NCBI Taxonomy" id="2049346"/>
    <lineage>
        <taxon>Eukaryota</taxon>
        <taxon>Metamonada</taxon>
        <taxon>Preaxostyla</taxon>
        <taxon>Oxymonadida</taxon>
        <taxon>Blattamonas</taxon>
    </lineage>
</organism>
<keyword evidence="2" id="KW-1185">Reference proteome</keyword>
<proteinExistence type="predicted"/>
<reference evidence="1 2" key="1">
    <citation type="journal article" date="2022" name="bioRxiv">
        <title>Genomics of Preaxostyla Flagellates Illuminates Evolutionary Transitions and the Path Towards Mitochondrial Loss.</title>
        <authorList>
            <person name="Novak L.V.F."/>
            <person name="Treitli S.C."/>
            <person name="Pyrih J."/>
            <person name="Halakuc P."/>
            <person name="Pipaliya S.V."/>
            <person name="Vacek V."/>
            <person name="Brzon O."/>
            <person name="Soukal P."/>
            <person name="Eme L."/>
            <person name="Dacks J.B."/>
            <person name="Karnkowska A."/>
            <person name="Elias M."/>
            <person name="Hampl V."/>
        </authorList>
    </citation>
    <scope>NUCLEOTIDE SEQUENCE [LARGE SCALE GENOMIC DNA]</scope>
    <source>
        <strain evidence="1">NAU3</strain>
        <tissue evidence="1">Gut</tissue>
    </source>
</reference>
<evidence type="ECO:0000313" key="1">
    <source>
        <dbReference type="EMBL" id="KAK2962892.1"/>
    </source>
</evidence>
<accession>A0ABQ9YGL2</accession>
<evidence type="ECO:0000313" key="2">
    <source>
        <dbReference type="Proteomes" id="UP001281761"/>
    </source>
</evidence>
<comment type="caution">
    <text evidence="1">The sequence shown here is derived from an EMBL/GenBank/DDBJ whole genome shotgun (WGS) entry which is preliminary data.</text>
</comment>
<name>A0ABQ9YGL2_9EUKA</name>
<dbReference type="EMBL" id="JARBJD010000008">
    <property type="protein sequence ID" value="KAK2962892.1"/>
    <property type="molecule type" value="Genomic_DNA"/>
</dbReference>
<protein>
    <submittedName>
        <fullName evidence="1">Uncharacterized protein</fullName>
    </submittedName>
</protein>
<dbReference type="Proteomes" id="UP001281761">
    <property type="component" value="Unassembled WGS sequence"/>
</dbReference>
<sequence length="91" mass="10026">MTLSDNLGIFGVEVDGVCGGHRTWSVAVRRGILCFSLNLGGVGETEVTLMNEDERGAHQLADEKRDRQLAQSVFTFVRATVDEIRGGQREF</sequence>
<gene>
    <name evidence="1" type="ORF">BLNAU_1915</name>
</gene>